<evidence type="ECO:0000313" key="1">
    <source>
        <dbReference type="EMBL" id="EKM31696.1"/>
    </source>
</evidence>
<gene>
    <name evidence="1" type="ORF">VCHENC02_2692</name>
</gene>
<reference evidence="1 2" key="1">
    <citation type="submission" date="2012-10" db="EMBL/GenBank/DDBJ databases">
        <title>Genome sequence of Vibrio Cholerae HENC-02.</title>
        <authorList>
            <person name="Eppinger M."/>
            <person name="Hasan N.A."/>
            <person name="Sengamalay N."/>
            <person name="Hine E."/>
            <person name="Su Q."/>
            <person name="Daugherty S.C."/>
            <person name="Young S."/>
            <person name="Sadzewicz L."/>
            <person name="Tallon L."/>
            <person name="Cebula T.A."/>
            <person name="Ravel J."/>
            <person name="Colwell R.R."/>
        </authorList>
    </citation>
    <scope>NUCLEOTIDE SEQUENCE [LARGE SCALE GENOMIC DNA]</scope>
    <source>
        <strain evidence="1 2">HENC-02</strain>
    </source>
</reference>
<proteinExistence type="predicted"/>
<sequence length="33" mass="3744">MSPSKLYNATKLMVHIDNAKINLCIHFITTNLV</sequence>
<accession>A0A454CZ67</accession>
<dbReference type="EMBL" id="AJSR01001072">
    <property type="protein sequence ID" value="EKM31696.1"/>
    <property type="molecule type" value="Genomic_DNA"/>
</dbReference>
<feature type="non-terminal residue" evidence="1">
    <location>
        <position position="33"/>
    </location>
</feature>
<dbReference type="Proteomes" id="UP000008367">
    <property type="component" value="Unassembled WGS sequence"/>
</dbReference>
<dbReference type="AlphaFoldDB" id="A0A454CZ67"/>
<evidence type="ECO:0000313" key="2">
    <source>
        <dbReference type="Proteomes" id="UP000008367"/>
    </source>
</evidence>
<protein>
    <submittedName>
        <fullName evidence="1">Uncharacterized protein</fullName>
    </submittedName>
</protein>
<comment type="caution">
    <text evidence="1">The sequence shown here is derived from an EMBL/GenBank/DDBJ whole genome shotgun (WGS) entry which is preliminary data.</text>
</comment>
<name>A0A454CZ67_VIBHA</name>
<organism evidence="1 2">
    <name type="scientific">Vibrio harveyi</name>
    <name type="common">Beneckea harveyi</name>
    <dbReference type="NCBI Taxonomy" id="669"/>
    <lineage>
        <taxon>Bacteria</taxon>
        <taxon>Pseudomonadati</taxon>
        <taxon>Pseudomonadota</taxon>
        <taxon>Gammaproteobacteria</taxon>
        <taxon>Vibrionales</taxon>
        <taxon>Vibrionaceae</taxon>
        <taxon>Vibrio</taxon>
    </lineage>
</organism>